<reference evidence="1" key="2">
    <citation type="journal article" date="2021" name="PeerJ">
        <title>Extensive microbial diversity within the chicken gut microbiome revealed by metagenomics and culture.</title>
        <authorList>
            <person name="Gilroy R."/>
            <person name="Ravi A."/>
            <person name="Getino M."/>
            <person name="Pursley I."/>
            <person name="Horton D.L."/>
            <person name="Alikhan N.F."/>
            <person name="Baker D."/>
            <person name="Gharbi K."/>
            <person name="Hall N."/>
            <person name="Watson M."/>
            <person name="Adriaenssens E.M."/>
            <person name="Foster-Nyarko E."/>
            <person name="Jarju S."/>
            <person name="Secka A."/>
            <person name="Antonio M."/>
            <person name="Oren A."/>
            <person name="Chaudhuri R.R."/>
            <person name="La Ragione R."/>
            <person name="Hildebrand F."/>
            <person name="Pallen M.J."/>
        </authorList>
    </citation>
    <scope>NUCLEOTIDE SEQUENCE</scope>
    <source>
        <strain evidence="1">CHK157-1446</strain>
    </source>
</reference>
<protein>
    <submittedName>
        <fullName evidence="1">DUF1273 family protein</fullName>
    </submittedName>
</protein>
<dbReference type="AlphaFoldDB" id="A0A9D1EM57"/>
<evidence type="ECO:0000313" key="2">
    <source>
        <dbReference type="Proteomes" id="UP000823982"/>
    </source>
</evidence>
<name>A0A9D1EM57_9FIRM</name>
<dbReference type="EMBL" id="DVIR01000008">
    <property type="protein sequence ID" value="HIS23993.1"/>
    <property type="molecule type" value="Genomic_DNA"/>
</dbReference>
<dbReference type="SUPFAM" id="SSF102405">
    <property type="entry name" value="MCP/YpsA-like"/>
    <property type="match status" value="1"/>
</dbReference>
<dbReference type="Pfam" id="PF06908">
    <property type="entry name" value="YpsA"/>
    <property type="match status" value="1"/>
</dbReference>
<dbReference type="Gene3D" id="3.40.50.450">
    <property type="match status" value="1"/>
</dbReference>
<reference evidence="1" key="1">
    <citation type="submission" date="2020-10" db="EMBL/GenBank/DDBJ databases">
        <authorList>
            <person name="Gilroy R."/>
        </authorList>
    </citation>
    <scope>NUCLEOTIDE SEQUENCE</scope>
    <source>
        <strain evidence="1">CHK157-1446</strain>
    </source>
</reference>
<accession>A0A9D1EM57</accession>
<dbReference type="Proteomes" id="UP000823982">
    <property type="component" value="Unassembled WGS sequence"/>
</dbReference>
<evidence type="ECO:0000313" key="1">
    <source>
        <dbReference type="EMBL" id="HIS23993.1"/>
    </source>
</evidence>
<comment type="caution">
    <text evidence="1">The sequence shown here is derived from an EMBL/GenBank/DDBJ whole genome shotgun (WGS) entry which is preliminary data.</text>
</comment>
<dbReference type="PANTHER" id="PTHR38440">
    <property type="entry name" value="UPF0398 PROTEIN YPSA"/>
    <property type="match status" value="1"/>
</dbReference>
<gene>
    <name evidence="1" type="ORF">IAD01_01105</name>
</gene>
<proteinExistence type="predicted"/>
<dbReference type="PANTHER" id="PTHR38440:SF1">
    <property type="entry name" value="UPF0398 PROTEIN SPR0331"/>
    <property type="match status" value="1"/>
</dbReference>
<organism evidence="1 2">
    <name type="scientific">Candidatus Faeciplasma gallinarum</name>
    <dbReference type="NCBI Taxonomy" id="2840799"/>
    <lineage>
        <taxon>Bacteria</taxon>
        <taxon>Bacillati</taxon>
        <taxon>Bacillota</taxon>
        <taxon>Clostridia</taxon>
        <taxon>Eubacteriales</taxon>
        <taxon>Oscillospiraceae</taxon>
        <taxon>Oscillospiraceae incertae sedis</taxon>
        <taxon>Candidatus Faeciplasma</taxon>
    </lineage>
</organism>
<dbReference type="InterPro" id="IPR010697">
    <property type="entry name" value="YspA"/>
</dbReference>
<sequence>MKAYGVDSKVLTDRAVTACFTGHRPEKFPKKLQTPQGVTKLYDELARQVDDAVMSGYHVFITGMARGVDTWGGLYVAKLKREHPELGLKLVCAVPFADEEKRRRGKDLEDFRTLVESADEVLYISQNYVHWGYQLRNEFMVDHSSLLMGIICRDEGGTANTVKYANKQQMRSSVMDIRNEFSMFGLMPHDFMDRD</sequence>